<dbReference type="SUPFAM" id="SSF53850">
    <property type="entry name" value="Periplasmic binding protein-like II"/>
    <property type="match status" value="1"/>
</dbReference>
<dbReference type="Pfam" id="PF13416">
    <property type="entry name" value="SBP_bac_8"/>
    <property type="match status" value="1"/>
</dbReference>
<dbReference type="PROSITE" id="PS51318">
    <property type="entry name" value="TAT"/>
    <property type="match status" value="1"/>
</dbReference>
<reference evidence="1 2" key="1">
    <citation type="journal article" date="2014" name="Int. J. Syst. Evol. Microbiol.">
        <title>Brachybacterium ginsengisoli sp. nov., isolated from soil of a ginseng field.</title>
        <authorList>
            <person name="Hoang V.A."/>
            <person name="Kim Y.J."/>
            <person name="Nguyen N.L."/>
            <person name="Yang D.C."/>
        </authorList>
    </citation>
    <scope>NUCLEOTIDE SEQUENCE [LARGE SCALE GENOMIC DNA]</scope>
    <source>
        <strain evidence="1 2">DCY80</strain>
    </source>
</reference>
<accession>A0A291H0C4</accession>
<evidence type="ECO:0000313" key="1">
    <source>
        <dbReference type="EMBL" id="ATG55806.1"/>
    </source>
</evidence>
<evidence type="ECO:0000313" key="2">
    <source>
        <dbReference type="Proteomes" id="UP000217889"/>
    </source>
</evidence>
<keyword evidence="2" id="KW-1185">Reference proteome</keyword>
<dbReference type="KEGG" id="bgg:CFK41_14240"/>
<dbReference type="Gene3D" id="3.40.190.10">
    <property type="entry name" value="Periplasmic binding protein-like II"/>
    <property type="match status" value="2"/>
</dbReference>
<dbReference type="PROSITE" id="PS51257">
    <property type="entry name" value="PROKAR_LIPOPROTEIN"/>
    <property type="match status" value="1"/>
</dbReference>
<dbReference type="AlphaFoldDB" id="A0A291H0C4"/>
<gene>
    <name evidence="1" type="ORF">CFK41_14240</name>
</gene>
<dbReference type="PANTHER" id="PTHR43649">
    <property type="entry name" value="ARABINOSE-BINDING PROTEIN-RELATED"/>
    <property type="match status" value="1"/>
</dbReference>
<dbReference type="EMBL" id="CP023564">
    <property type="protein sequence ID" value="ATG55806.1"/>
    <property type="molecule type" value="Genomic_DNA"/>
</dbReference>
<dbReference type="RefSeq" id="WP_096800266.1">
    <property type="nucleotide sequence ID" value="NZ_CP023564.1"/>
</dbReference>
<name>A0A291H0C4_9MICO</name>
<dbReference type="OrthoDB" id="7918484at2"/>
<dbReference type="InterPro" id="IPR006311">
    <property type="entry name" value="TAT_signal"/>
</dbReference>
<dbReference type="PANTHER" id="PTHR43649:SF12">
    <property type="entry name" value="DIACETYLCHITOBIOSE BINDING PROTEIN DASA"/>
    <property type="match status" value="1"/>
</dbReference>
<dbReference type="InterPro" id="IPR006059">
    <property type="entry name" value="SBP"/>
</dbReference>
<proteinExistence type="predicted"/>
<sequence>MRHLSRRGLIQGAGAAVGVGALAACGGVAGGGSGGADGGLRYAFWGNNVRQTNYQKAFDLMAEQNEELALKVEFAEYSAFQERMTTQMAAGNVADIFWVPSPQVMTYYSNGLYRPLEGVESLDLSDYSDGDIQDFLLDGEHNTMPFGIFVPVVRYNATFVEEDGLDWPESWDWDGFAEFAKEYATQNEDRWAVAYAADADLCFEGWLRQHGEELWNEEGRIGYTQEGLESWIAWWEDLRQAGATPSIGEQDGVGASWEDVGDRCLAWFSNSNHIVDDSTMFPDYDFALSHLPVDPSAPDGHQFLYFPRQAIYAKASDANAELAGEVFNFTTGDVEMLKTVGLTMGAPVNPRVAEEYTEFASPVETAMLEVVAEDREADRTARFEAPPGSSTWRDVMTRALENVTNGNATIPEASQAMIEEISTGIERASGGKG</sequence>
<dbReference type="Proteomes" id="UP000217889">
    <property type="component" value="Chromosome"/>
</dbReference>
<dbReference type="InterPro" id="IPR050490">
    <property type="entry name" value="Bact_solute-bd_prot1"/>
</dbReference>
<organism evidence="1 2">
    <name type="scientific">Brachybacterium ginsengisoli</name>
    <dbReference type="NCBI Taxonomy" id="1331682"/>
    <lineage>
        <taxon>Bacteria</taxon>
        <taxon>Bacillati</taxon>
        <taxon>Actinomycetota</taxon>
        <taxon>Actinomycetes</taxon>
        <taxon>Micrococcales</taxon>
        <taxon>Dermabacteraceae</taxon>
        <taxon>Brachybacterium</taxon>
    </lineage>
</organism>
<protein>
    <submittedName>
        <fullName evidence="1">ABC transporter substrate-binding protein</fullName>
    </submittedName>
</protein>